<proteinExistence type="inferred from homology"/>
<gene>
    <name evidence="2" type="ORF">B0H63DRAFT_490089</name>
</gene>
<protein>
    <submittedName>
        <fullName evidence="2">Lactonase, 7-bladed beta-propeller-domain-containing protein</fullName>
    </submittedName>
</protein>
<keyword evidence="3" id="KW-1185">Reference proteome</keyword>
<dbReference type="Pfam" id="PF10282">
    <property type="entry name" value="Lactonase"/>
    <property type="match status" value="1"/>
</dbReference>
<comment type="similarity">
    <text evidence="1">Belongs to the cycloisomerase 2 family.</text>
</comment>
<dbReference type="GO" id="GO:0017057">
    <property type="term" value="F:6-phosphogluconolactonase activity"/>
    <property type="evidence" value="ECO:0007669"/>
    <property type="project" value="TreeGrafter"/>
</dbReference>
<dbReference type="SUPFAM" id="SSF75011">
    <property type="entry name" value="3-carboxy-cis,cis-mucoante lactonizing enzyme"/>
    <property type="match status" value="1"/>
</dbReference>
<dbReference type="Proteomes" id="UP001285441">
    <property type="component" value="Unassembled WGS sequence"/>
</dbReference>
<sequence length="434" mass="46275">MCIYHLPSPSQKEPFGSLAERKFHSTPVSLGLGNSPPPPPPSTAKMLLPIISTLTLAGFASAAIHNLFVGNLGNPALMYSLEFNDETHSLTRIETITADASHAWLTFDHNKQNIYGASLGKSRIASYKVASPTTVKLTHAVEASGACHNTTSAFVEAQTWPPYTVYSVSWPGPNACGMAIGVDPASGALTEVKQSWKFASASGVHGLALGRRGGSNDTYIYSADLSGDAVWTHRADAETGKVTQVGKKVMPREKMHPRHIRVHPNGTYVYVLMEAANSLVSWSLDAETGAASVAGKEYSLIPKGADTAKYWSAEVMLSPSGRYLWATARAQRGTAIVGYISVYLLAADGAIVKRMMQVPTTTTGGWANAITPAFWSDEYAALADTPKGYVEVWKLSDPTTTADGVEYATLKAVAHVGLQAEEASGCCANAIWYS</sequence>
<dbReference type="InterPro" id="IPR050282">
    <property type="entry name" value="Cycloisomerase_2"/>
</dbReference>
<dbReference type="PANTHER" id="PTHR30344:SF4">
    <property type="entry name" value="CYCLASE, PUTATIVE (AFU_ORTHOLOGUE AFUA_6G11580)-RELATED"/>
    <property type="match status" value="1"/>
</dbReference>
<reference evidence="2" key="1">
    <citation type="journal article" date="2023" name="Mol. Phylogenet. Evol.">
        <title>Genome-scale phylogeny and comparative genomics of the fungal order Sordariales.</title>
        <authorList>
            <person name="Hensen N."/>
            <person name="Bonometti L."/>
            <person name="Westerberg I."/>
            <person name="Brannstrom I.O."/>
            <person name="Guillou S."/>
            <person name="Cros-Aarteil S."/>
            <person name="Calhoun S."/>
            <person name="Haridas S."/>
            <person name="Kuo A."/>
            <person name="Mondo S."/>
            <person name="Pangilinan J."/>
            <person name="Riley R."/>
            <person name="LaButti K."/>
            <person name="Andreopoulos B."/>
            <person name="Lipzen A."/>
            <person name="Chen C."/>
            <person name="Yan M."/>
            <person name="Daum C."/>
            <person name="Ng V."/>
            <person name="Clum A."/>
            <person name="Steindorff A."/>
            <person name="Ohm R.A."/>
            <person name="Martin F."/>
            <person name="Silar P."/>
            <person name="Natvig D.O."/>
            <person name="Lalanne C."/>
            <person name="Gautier V."/>
            <person name="Ament-Velasquez S.L."/>
            <person name="Kruys A."/>
            <person name="Hutchinson M.I."/>
            <person name="Powell A.J."/>
            <person name="Barry K."/>
            <person name="Miller A.N."/>
            <person name="Grigoriev I.V."/>
            <person name="Debuchy R."/>
            <person name="Gladieux P."/>
            <person name="Hiltunen Thoren M."/>
            <person name="Johannesson H."/>
        </authorList>
    </citation>
    <scope>NUCLEOTIDE SEQUENCE</scope>
    <source>
        <strain evidence="2">CBS 232.78</strain>
    </source>
</reference>
<comment type="caution">
    <text evidence="2">The sequence shown here is derived from an EMBL/GenBank/DDBJ whole genome shotgun (WGS) entry which is preliminary data.</text>
</comment>
<evidence type="ECO:0000313" key="3">
    <source>
        <dbReference type="Proteomes" id="UP001285441"/>
    </source>
</evidence>
<dbReference type="PANTHER" id="PTHR30344">
    <property type="entry name" value="6-PHOSPHOGLUCONOLACTONASE-RELATED"/>
    <property type="match status" value="1"/>
</dbReference>
<name>A0AAE0K1N5_9PEZI</name>
<evidence type="ECO:0000256" key="1">
    <source>
        <dbReference type="ARBA" id="ARBA00005564"/>
    </source>
</evidence>
<reference evidence="2" key="2">
    <citation type="submission" date="2023-06" db="EMBL/GenBank/DDBJ databases">
        <authorList>
            <consortium name="Lawrence Berkeley National Laboratory"/>
            <person name="Haridas S."/>
            <person name="Hensen N."/>
            <person name="Bonometti L."/>
            <person name="Westerberg I."/>
            <person name="Brannstrom I.O."/>
            <person name="Guillou S."/>
            <person name="Cros-Aarteil S."/>
            <person name="Calhoun S."/>
            <person name="Kuo A."/>
            <person name="Mondo S."/>
            <person name="Pangilinan J."/>
            <person name="Riley R."/>
            <person name="LaButti K."/>
            <person name="Andreopoulos B."/>
            <person name="Lipzen A."/>
            <person name="Chen C."/>
            <person name="Yanf M."/>
            <person name="Daum C."/>
            <person name="Ng V."/>
            <person name="Clum A."/>
            <person name="Steindorff A."/>
            <person name="Ohm R."/>
            <person name="Martin F."/>
            <person name="Silar P."/>
            <person name="Natvig D."/>
            <person name="Lalanne C."/>
            <person name="Gautier V."/>
            <person name="Ament-velasquez S.L."/>
            <person name="Kruys A."/>
            <person name="Hutchinson M.I."/>
            <person name="Powell A.J."/>
            <person name="Barry K."/>
            <person name="Miller A.N."/>
            <person name="Grigoriev I.V."/>
            <person name="Debuchy R."/>
            <person name="Gladieux P."/>
            <person name="Thoren M.H."/>
            <person name="Johannesson H."/>
        </authorList>
    </citation>
    <scope>NUCLEOTIDE SEQUENCE</scope>
    <source>
        <strain evidence="2">CBS 232.78</strain>
    </source>
</reference>
<evidence type="ECO:0000313" key="2">
    <source>
        <dbReference type="EMBL" id="KAK3367972.1"/>
    </source>
</evidence>
<dbReference type="EMBL" id="JAULSW010000011">
    <property type="protein sequence ID" value="KAK3367972.1"/>
    <property type="molecule type" value="Genomic_DNA"/>
</dbReference>
<organism evidence="2 3">
    <name type="scientific">Podospora didyma</name>
    <dbReference type="NCBI Taxonomy" id="330526"/>
    <lineage>
        <taxon>Eukaryota</taxon>
        <taxon>Fungi</taxon>
        <taxon>Dikarya</taxon>
        <taxon>Ascomycota</taxon>
        <taxon>Pezizomycotina</taxon>
        <taxon>Sordariomycetes</taxon>
        <taxon>Sordariomycetidae</taxon>
        <taxon>Sordariales</taxon>
        <taxon>Podosporaceae</taxon>
        <taxon>Podospora</taxon>
    </lineage>
</organism>
<dbReference type="Gene3D" id="2.130.10.10">
    <property type="entry name" value="YVTN repeat-like/Quinoprotein amine dehydrogenase"/>
    <property type="match status" value="1"/>
</dbReference>
<dbReference type="AlphaFoldDB" id="A0AAE0K1N5"/>
<accession>A0AAE0K1N5</accession>
<dbReference type="InterPro" id="IPR015943">
    <property type="entry name" value="WD40/YVTN_repeat-like_dom_sf"/>
</dbReference>
<dbReference type="InterPro" id="IPR019405">
    <property type="entry name" value="Lactonase_7-beta_prop"/>
</dbReference>